<evidence type="ECO:0000313" key="3">
    <source>
        <dbReference type="Proteomes" id="UP000636479"/>
    </source>
</evidence>
<comment type="caution">
    <text evidence="2">The sequence shown here is derived from an EMBL/GenBank/DDBJ whole genome shotgun (WGS) entry which is preliminary data.</text>
</comment>
<dbReference type="PANTHER" id="PTHR37543:SF1">
    <property type="entry name" value="CCCH ZINC FINGER DNA BINDING PROTEIN (AFU_ORTHOLOGUE AFUA_5G12760)"/>
    <property type="match status" value="1"/>
</dbReference>
<accession>A0A8H6S7B0</accession>
<feature type="domain" description="DUF7923" evidence="1">
    <location>
        <begin position="106"/>
        <end position="263"/>
    </location>
</feature>
<name>A0A8H6S7B0_9AGAR</name>
<organism evidence="2 3">
    <name type="scientific">Mycena indigotica</name>
    <dbReference type="NCBI Taxonomy" id="2126181"/>
    <lineage>
        <taxon>Eukaryota</taxon>
        <taxon>Fungi</taxon>
        <taxon>Dikarya</taxon>
        <taxon>Basidiomycota</taxon>
        <taxon>Agaricomycotina</taxon>
        <taxon>Agaricomycetes</taxon>
        <taxon>Agaricomycetidae</taxon>
        <taxon>Agaricales</taxon>
        <taxon>Marasmiineae</taxon>
        <taxon>Mycenaceae</taxon>
        <taxon>Mycena</taxon>
    </lineage>
</organism>
<evidence type="ECO:0000259" key="1">
    <source>
        <dbReference type="Pfam" id="PF25540"/>
    </source>
</evidence>
<dbReference type="Proteomes" id="UP000636479">
    <property type="component" value="Unassembled WGS sequence"/>
</dbReference>
<proteinExistence type="predicted"/>
<dbReference type="RefSeq" id="XP_037215668.1">
    <property type="nucleotide sequence ID" value="XM_037367836.1"/>
</dbReference>
<dbReference type="PANTHER" id="PTHR37543">
    <property type="entry name" value="CCCH ZINC FINGER DNA BINDING PROTEIN (AFU_ORTHOLOGUE AFUA_5G12760)"/>
    <property type="match status" value="1"/>
</dbReference>
<dbReference type="OrthoDB" id="2270193at2759"/>
<keyword evidence="3" id="KW-1185">Reference proteome</keyword>
<evidence type="ECO:0000313" key="2">
    <source>
        <dbReference type="EMBL" id="KAF7293505.1"/>
    </source>
</evidence>
<sequence>MVPRPTTPEDGAYTQKALSFLNVLSSVPQIRDDSDEEMRKMNAHNELLEEQVAWLRTQLEETYIKHFIEKESAAKREVIFQQQLLSLVQQSQLSTVHAELFKISLPLVFTVINGDELLFSHLSHGFDGGVHTATVLTQNIVAYLQINDLATYHGSVSHFMTVFYNRRRLIGQLRARGICTIQQFNQFLTGFSISHEGYSFVDVSGLDQTEAKINAYINTFIQLPQTVRVFFAGRRNGPLYCSFLKTFSRARILGKFVMIGQYPQFNTVPEVALLVVDNVFGGSRASPIRLCRKTEK</sequence>
<dbReference type="Pfam" id="PF25540">
    <property type="entry name" value="DUF7923"/>
    <property type="match status" value="1"/>
</dbReference>
<dbReference type="GeneID" id="59350352"/>
<gene>
    <name evidence="2" type="ORF">MIND_01128500</name>
</gene>
<reference evidence="2" key="1">
    <citation type="submission" date="2020-05" db="EMBL/GenBank/DDBJ databases">
        <title>Mycena genomes resolve the evolution of fungal bioluminescence.</title>
        <authorList>
            <person name="Tsai I.J."/>
        </authorList>
    </citation>
    <scope>NUCLEOTIDE SEQUENCE</scope>
    <source>
        <strain evidence="2">171206Taipei</strain>
    </source>
</reference>
<dbReference type="EMBL" id="JACAZF010000010">
    <property type="protein sequence ID" value="KAF7293505.1"/>
    <property type="molecule type" value="Genomic_DNA"/>
</dbReference>
<dbReference type="InterPro" id="IPR057683">
    <property type="entry name" value="DUF7923"/>
</dbReference>
<protein>
    <recommendedName>
        <fullName evidence="1">DUF7923 domain-containing protein</fullName>
    </recommendedName>
</protein>
<dbReference type="AlphaFoldDB" id="A0A8H6S7B0"/>